<dbReference type="OrthoDB" id="5322100at2759"/>
<dbReference type="PANTHER" id="PTHR45901">
    <property type="entry name" value="PROTEIN CBG12474"/>
    <property type="match status" value="1"/>
</dbReference>
<sequence length="301" mass="34871">MVKLEVVEIEHDGETLANSWFLDDITIEMPTKGRAFCFACHEWLSKEKGDGETKRILKVQDSNQSSFRAYKQHAGTTQHGWIIIEGNKKRSEKFYMKNEPHIKILRGGQTDTFTFECQSLGELRRIILGHKERPEYPLKTYEGREAMWHAAHVTVTDPSIGAKFEFPVRKWMDINNDGDVFECSEKKEDTIAQQRHRHTIKYKIIVHTGDVSYCGTDANVSIILYGTLGDTGIRKLKQKGKLTRLHIEHDNSTISPDWFLDKVEVINIDINETISFSCNRWLGKRHDDHEIQRDLLPMKIS</sequence>
<dbReference type="InterPro" id="IPR001024">
    <property type="entry name" value="PLAT/LH2_dom"/>
</dbReference>
<dbReference type="AlphaFoldDB" id="A0A815R045"/>
<evidence type="ECO:0000259" key="2">
    <source>
        <dbReference type="PROSITE" id="PS50095"/>
    </source>
</evidence>
<dbReference type="Gene3D" id="2.60.60.20">
    <property type="entry name" value="PLAT/LH2 domain"/>
    <property type="match status" value="3"/>
</dbReference>
<dbReference type="InterPro" id="IPR052970">
    <property type="entry name" value="Inner_ear_hair_cell_LOXHD"/>
</dbReference>
<reference evidence="3" key="1">
    <citation type="submission" date="2021-02" db="EMBL/GenBank/DDBJ databases">
        <authorList>
            <person name="Nowell W R."/>
        </authorList>
    </citation>
    <scope>NUCLEOTIDE SEQUENCE</scope>
</reference>
<accession>A0A815R045</accession>
<protein>
    <recommendedName>
        <fullName evidence="2">PLAT domain-containing protein</fullName>
    </recommendedName>
</protein>
<dbReference type="InterPro" id="IPR036392">
    <property type="entry name" value="PLAT/LH2_dom_sf"/>
</dbReference>
<comment type="caution">
    <text evidence="3">The sequence shown here is derived from an EMBL/GenBank/DDBJ whole genome shotgun (WGS) entry which is preliminary data.</text>
</comment>
<dbReference type="Proteomes" id="UP000663891">
    <property type="component" value="Unassembled WGS sequence"/>
</dbReference>
<proteinExistence type="predicted"/>
<dbReference type="PANTHER" id="PTHR45901:SF3">
    <property type="entry name" value="LIPOXYGENASE HOMOLOGY DOMAIN-CONTAINING PROTEIN 1"/>
    <property type="match status" value="1"/>
</dbReference>
<feature type="domain" description="PLAT" evidence="2">
    <location>
        <begin position="1"/>
        <end position="58"/>
    </location>
</feature>
<evidence type="ECO:0000313" key="4">
    <source>
        <dbReference type="Proteomes" id="UP000663891"/>
    </source>
</evidence>
<dbReference type="EMBL" id="CAJNON010001543">
    <property type="protein sequence ID" value="CAF1470201.1"/>
    <property type="molecule type" value="Genomic_DNA"/>
</dbReference>
<gene>
    <name evidence="3" type="ORF">VCS650_LOCUS40567</name>
</gene>
<dbReference type="SMART" id="SM00308">
    <property type="entry name" value="LH2"/>
    <property type="match status" value="1"/>
</dbReference>
<dbReference type="Pfam" id="PF01477">
    <property type="entry name" value="PLAT"/>
    <property type="match status" value="2"/>
</dbReference>
<organism evidence="3 4">
    <name type="scientific">Adineta steineri</name>
    <dbReference type="NCBI Taxonomy" id="433720"/>
    <lineage>
        <taxon>Eukaryota</taxon>
        <taxon>Metazoa</taxon>
        <taxon>Spiralia</taxon>
        <taxon>Gnathifera</taxon>
        <taxon>Rotifera</taxon>
        <taxon>Eurotatoria</taxon>
        <taxon>Bdelloidea</taxon>
        <taxon>Adinetida</taxon>
        <taxon>Adinetidae</taxon>
        <taxon>Adineta</taxon>
    </lineage>
</organism>
<dbReference type="SUPFAM" id="SSF49723">
    <property type="entry name" value="Lipase/lipooxygenase domain (PLAT/LH2 domain)"/>
    <property type="match status" value="3"/>
</dbReference>
<dbReference type="PROSITE" id="PS50095">
    <property type="entry name" value="PLAT"/>
    <property type="match status" value="3"/>
</dbReference>
<evidence type="ECO:0000313" key="3">
    <source>
        <dbReference type="EMBL" id="CAF1470201.1"/>
    </source>
</evidence>
<feature type="domain" description="PLAT" evidence="2">
    <location>
        <begin position="200"/>
        <end position="296"/>
    </location>
</feature>
<name>A0A815R045_9BILA</name>
<evidence type="ECO:0000256" key="1">
    <source>
        <dbReference type="PROSITE-ProRule" id="PRU00152"/>
    </source>
</evidence>
<feature type="domain" description="PLAT" evidence="2">
    <location>
        <begin position="53"/>
        <end position="186"/>
    </location>
</feature>
<comment type="caution">
    <text evidence="1">Lacks conserved residue(s) required for the propagation of feature annotation.</text>
</comment>